<comment type="caution">
    <text evidence="1">The sequence shown here is derived from an EMBL/GenBank/DDBJ whole genome shotgun (WGS) entry which is preliminary data.</text>
</comment>
<dbReference type="Proteomes" id="UP000006001">
    <property type="component" value="Unassembled WGS sequence"/>
</dbReference>
<evidence type="ECO:0000313" key="2">
    <source>
        <dbReference type="Proteomes" id="UP000006001"/>
    </source>
</evidence>
<gene>
    <name evidence="1" type="ORF">HMPREF0762_00457</name>
</gene>
<sequence length="89" mass="10339">MCAVSFVRKAMFPQDILMSPMIILQQSYHSWRCLPGKHELLSMRKIRSRENACFESKVDSSKIIFCDGSDCMRLDLRHHLKALSFMLSS</sequence>
<dbReference type="HOGENOM" id="CLU_2453005_0_0_11"/>
<protein>
    <submittedName>
        <fullName evidence="1">Uncharacterized protein</fullName>
    </submittedName>
</protein>
<evidence type="ECO:0000313" key="1">
    <source>
        <dbReference type="EMBL" id="EEZ61823.1"/>
    </source>
</evidence>
<name>D0WFD9_SLAES</name>
<reference evidence="1" key="1">
    <citation type="submission" date="2009-10" db="EMBL/GenBank/DDBJ databases">
        <authorList>
            <person name="Weinstock G."/>
            <person name="Sodergren E."/>
            <person name="Clifton S."/>
            <person name="Fulton L."/>
            <person name="Fulton B."/>
            <person name="Courtney L."/>
            <person name="Fronick C."/>
            <person name="Harrison M."/>
            <person name="Strong C."/>
            <person name="Farmer C."/>
            <person name="Delahaunty K."/>
            <person name="Markovic C."/>
            <person name="Hall O."/>
            <person name="Minx P."/>
            <person name="Tomlinson C."/>
            <person name="Mitreva M."/>
            <person name="Nelson J."/>
            <person name="Hou S."/>
            <person name="Wollam A."/>
            <person name="Pepin K.H."/>
            <person name="Johnson M."/>
            <person name="Bhonagiri V."/>
            <person name="Nash W.E."/>
            <person name="Warren W."/>
            <person name="Chinwalla A."/>
            <person name="Mardis E.R."/>
            <person name="Wilson R.K."/>
        </authorList>
    </citation>
    <scope>NUCLEOTIDE SEQUENCE [LARGE SCALE GENOMIC DNA]</scope>
    <source>
        <strain evidence="1">ATCC 700122</strain>
    </source>
</reference>
<dbReference type="AlphaFoldDB" id="D0WFD9"/>
<keyword evidence="2" id="KW-1185">Reference proteome</keyword>
<proteinExistence type="predicted"/>
<accession>D0WFD9</accession>
<dbReference type="EMBL" id="ACUX02000005">
    <property type="protein sequence ID" value="EEZ61823.1"/>
    <property type="molecule type" value="Genomic_DNA"/>
</dbReference>
<organism evidence="1 2">
    <name type="scientific">Slackia exigua (strain ATCC 700122 / DSM 15923 / CIP 105133 / JCM 11022 / KCTC 5966 / S-7)</name>
    <dbReference type="NCBI Taxonomy" id="649764"/>
    <lineage>
        <taxon>Bacteria</taxon>
        <taxon>Bacillati</taxon>
        <taxon>Actinomycetota</taxon>
        <taxon>Coriobacteriia</taxon>
        <taxon>Eggerthellales</taxon>
        <taxon>Eggerthellaceae</taxon>
        <taxon>Slackia</taxon>
    </lineage>
</organism>